<keyword evidence="1" id="KW-0472">Membrane</keyword>
<dbReference type="AlphaFoldDB" id="A0A0D1EIF3"/>
<name>A0A0D1EIF3_9RHOB</name>
<dbReference type="EMBL" id="JYFE01000019">
    <property type="protein sequence ID" value="KIT17379.1"/>
    <property type="molecule type" value="Genomic_DNA"/>
</dbReference>
<sequence length="71" mass="7852">MRFGFQDLHHEASDPMSLEIFLAGFAGIAFVTFLIFVLTGRSRLEEEIEDARLPRSARAKKAAGTPVSDGR</sequence>
<keyword evidence="3" id="KW-1185">Reference proteome</keyword>
<evidence type="ECO:0008006" key="4">
    <source>
        <dbReference type="Google" id="ProtNLM"/>
    </source>
</evidence>
<dbReference type="PATRIC" id="fig|935700.4.peg.913"/>
<reference evidence="2 3" key="1">
    <citation type="submission" date="2015-02" db="EMBL/GenBank/DDBJ databases">
        <title>Genome Sequence of Jannaschia aquimarina DSM28248, a member of the Roseobacter clade.</title>
        <authorList>
            <person name="Voget S."/>
            <person name="Daniel R."/>
        </authorList>
    </citation>
    <scope>NUCLEOTIDE SEQUENCE [LARGE SCALE GENOMIC DNA]</scope>
    <source>
        <strain evidence="2 3">GSW-M26</strain>
    </source>
</reference>
<keyword evidence="1" id="KW-0812">Transmembrane</keyword>
<accession>A0A0D1EIF3</accession>
<evidence type="ECO:0000313" key="2">
    <source>
        <dbReference type="EMBL" id="KIT17379.1"/>
    </source>
</evidence>
<evidence type="ECO:0000313" key="3">
    <source>
        <dbReference type="Proteomes" id="UP000032232"/>
    </source>
</evidence>
<keyword evidence="1" id="KW-1133">Transmembrane helix</keyword>
<gene>
    <name evidence="2" type="ORF">jaqu_08680</name>
</gene>
<protein>
    <recommendedName>
        <fullName evidence="4">CcoQ/FixQ family Cbb3-type cytochrome c oxidase assembly chaperone</fullName>
    </recommendedName>
</protein>
<dbReference type="Proteomes" id="UP000032232">
    <property type="component" value="Unassembled WGS sequence"/>
</dbReference>
<proteinExistence type="predicted"/>
<organism evidence="2 3">
    <name type="scientific">Jannaschia aquimarina</name>
    <dbReference type="NCBI Taxonomy" id="935700"/>
    <lineage>
        <taxon>Bacteria</taxon>
        <taxon>Pseudomonadati</taxon>
        <taxon>Pseudomonadota</taxon>
        <taxon>Alphaproteobacteria</taxon>
        <taxon>Rhodobacterales</taxon>
        <taxon>Roseobacteraceae</taxon>
        <taxon>Jannaschia</taxon>
    </lineage>
</organism>
<comment type="caution">
    <text evidence="2">The sequence shown here is derived from an EMBL/GenBank/DDBJ whole genome shotgun (WGS) entry which is preliminary data.</text>
</comment>
<feature type="transmembrane region" description="Helical" evidence="1">
    <location>
        <begin position="20"/>
        <end position="38"/>
    </location>
</feature>
<dbReference type="STRING" id="935700.jaqu_08680"/>
<evidence type="ECO:0000256" key="1">
    <source>
        <dbReference type="SAM" id="Phobius"/>
    </source>
</evidence>